<dbReference type="SUPFAM" id="SSF50630">
    <property type="entry name" value="Acid proteases"/>
    <property type="match status" value="1"/>
</dbReference>
<dbReference type="InterPro" id="IPR021109">
    <property type="entry name" value="Peptidase_aspartic_dom_sf"/>
</dbReference>
<proteinExistence type="predicted"/>
<organism evidence="2 3">
    <name type="scientific">Meripilus lineatus</name>
    <dbReference type="NCBI Taxonomy" id="2056292"/>
    <lineage>
        <taxon>Eukaryota</taxon>
        <taxon>Fungi</taxon>
        <taxon>Dikarya</taxon>
        <taxon>Basidiomycota</taxon>
        <taxon>Agaricomycotina</taxon>
        <taxon>Agaricomycetes</taxon>
        <taxon>Polyporales</taxon>
        <taxon>Meripilaceae</taxon>
        <taxon>Meripilus</taxon>
    </lineage>
</organism>
<gene>
    <name evidence="2" type="ORF">NLI96_g12640</name>
</gene>
<feature type="region of interest" description="Disordered" evidence="1">
    <location>
        <begin position="50"/>
        <end position="82"/>
    </location>
</feature>
<comment type="caution">
    <text evidence="2">The sequence shown here is derived from an EMBL/GenBank/DDBJ whole genome shotgun (WGS) entry which is preliminary data.</text>
</comment>
<reference evidence="2" key="1">
    <citation type="submission" date="2022-07" db="EMBL/GenBank/DDBJ databases">
        <title>Genome Sequence of Physisporinus lineatus.</title>
        <authorList>
            <person name="Buettner E."/>
        </authorList>
    </citation>
    <scope>NUCLEOTIDE SEQUENCE</scope>
    <source>
        <strain evidence="2">VT162</strain>
    </source>
</reference>
<name>A0AAD5UU74_9APHY</name>
<keyword evidence="3" id="KW-1185">Reference proteome</keyword>
<dbReference type="Proteomes" id="UP001212997">
    <property type="component" value="Unassembled WGS sequence"/>
</dbReference>
<accession>A0AAD5UU74</accession>
<evidence type="ECO:0008006" key="4">
    <source>
        <dbReference type="Google" id="ProtNLM"/>
    </source>
</evidence>
<evidence type="ECO:0000313" key="2">
    <source>
        <dbReference type="EMBL" id="KAJ3474121.1"/>
    </source>
</evidence>
<evidence type="ECO:0000313" key="3">
    <source>
        <dbReference type="Proteomes" id="UP001212997"/>
    </source>
</evidence>
<dbReference type="Gene3D" id="2.40.70.10">
    <property type="entry name" value="Acid Proteases"/>
    <property type="match status" value="1"/>
</dbReference>
<dbReference type="EMBL" id="JANAWD010001147">
    <property type="protein sequence ID" value="KAJ3474121.1"/>
    <property type="molecule type" value="Genomic_DNA"/>
</dbReference>
<dbReference type="AlphaFoldDB" id="A0AAD5UU74"/>
<protein>
    <recommendedName>
        <fullName evidence="4">Aspartic peptidase DDI1-type domain-containing protein</fullName>
    </recommendedName>
</protein>
<evidence type="ECO:0000256" key="1">
    <source>
        <dbReference type="SAM" id="MobiDB-lite"/>
    </source>
</evidence>
<dbReference type="CDD" id="cd00303">
    <property type="entry name" value="retropepsin_like"/>
    <property type="match status" value="1"/>
</dbReference>
<sequence>MVLEVMSDNRDAFHLSRGDRIAALEAELTALRHVNVQKAREVFDGIELPIRNRRPAPPPEPSTSATKPAIIVHPPPPVETPEVPTAIPATRTAPYHPYAAAKDATYAAPQQRNVAAPVKGKENQARNITPIQNPKIADEVFTRTLKAPLHTLSSEEILSISPEIRAKVREAVTPRRPQATALNAIVSDDADILSMALPYAGATIEEIDDEDAPSIPSTSSGKAQPSYTILQRNDKSKAAPFVIPDPVETYLSSLGPDETPLPVIVAKESHALRSIYALIDNKEQIECVLDGGSQIIAMSEEVCHALGLAYDPTVKISLQSANSTYDLSLGISRNVAFQVSDMTIYLQVHVVRDAAYDILLGRPFEVLTTSHIRNFANEDQTVEIHCPNTQQVVTVPTLHQ</sequence>